<dbReference type="CDD" id="cd06170">
    <property type="entry name" value="LuxR_C_like"/>
    <property type="match status" value="1"/>
</dbReference>
<dbReference type="Pfam" id="PF25873">
    <property type="entry name" value="WHD_MalT"/>
    <property type="match status" value="1"/>
</dbReference>
<feature type="domain" description="HTH luxR-type" evidence="4">
    <location>
        <begin position="769"/>
        <end position="831"/>
    </location>
</feature>
<sequence>MRKKVNHKKRYYFSDKLTRKLAQISHYPLTVVEAPFGFGKTTAVREYLKANLPLDALECWYTCLGEPVSITWSGLCELLSNADAKAADSLKGFENPTMDTLFHIASYIKDFKCQAETYLVVDNYQLVNCDVSQELINVLSMHNSPNLHLVFITQRLGAKQQYLINNNSIHTIDRKNFLLNKEGTGTLFSMEGINLADNALEKVYKRTEGWVSAIRFYMINYKETGSFNITADIEQLVESAVWDRLTQEEKEFLLSVSVMDSFTACQAAIILDKKKLPEKIEEFLRDNDFIQYIPDKHIYRMHSILLNYVRNRFNYYQPEEYQNEIYRRAGRSYAMSSQYYQAACFFYKVRDFDAILSLPFSGEYFDAQKEKYQPEFIAEIINECPDNILCRYPFTLLVFGYMAFSCGQYEVYHRLCHLLYSVIQDAERPDEDELLKIKAEYRLLASMRDFNDYSKIRKEYETVLNILCKPSDVTKYCTPCFFAAPSVLDIFWRESGKLEAVIQQLEEDCILYKKSAGGYGAGVGSLMRAEAMLMKGNEDEAEILCHRTLYYAQRNKQFNICLCSELVLARVAVLRGNAEGYLSAVKTIKGYTGKYSNSYIPRMVDQCMSVISLVLGIKDNVAPWLYDLEKINKVLYAPVVPHAQVLYLRLLLMERRYNEFYGISQAILEEVRNKAGKVQYIMPQVYILIYLAIAKLNNGNGHEAQNYLRQALAIALPDKIYLPFAQHLRELMALLEMAKGYISDREGLNALIALGIRQDKGAAAIKKAIIADKSPLTPREREIALYARDRLSAKEIADKLYISEATVRTILKSVYGKLEIHSKYELDSTQF</sequence>
<dbReference type="SMART" id="SM00421">
    <property type="entry name" value="HTH_LUXR"/>
    <property type="match status" value="1"/>
</dbReference>
<keyword evidence="1" id="KW-0805">Transcription regulation</keyword>
<dbReference type="SUPFAM" id="SSF52540">
    <property type="entry name" value="P-loop containing nucleoside triphosphate hydrolases"/>
    <property type="match status" value="1"/>
</dbReference>
<dbReference type="InterPro" id="IPR000792">
    <property type="entry name" value="Tscrpt_reg_LuxR_C"/>
</dbReference>
<dbReference type="Gene3D" id="1.10.10.10">
    <property type="entry name" value="Winged helix-like DNA-binding domain superfamily/Winged helix DNA-binding domain"/>
    <property type="match status" value="1"/>
</dbReference>
<evidence type="ECO:0000313" key="6">
    <source>
        <dbReference type="Proteomes" id="UP000248132"/>
    </source>
</evidence>
<name>A0A318Y7X6_9FIRM</name>
<dbReference type="EMBL" id="QKMR01000007">
    <property type="protein sequence ID" value="PYG88254.1"/>
    <property type="molecule type" value="Genomic_DNA"/>
</dbReference>
<dbReference type="OrthoDB" id="9789465at2"/>
<gene>
    <name evidence="5" type="ORF">LY28_01594</name>
</gene>
<evidence type="ECO:0000256" key="1">
    <source>
        <dbReference type="ARBA" id="ARBA00023015"/>
    </source>
</evidence>
<dbReference type="AlphaFoldDB" id="A0A318Y7X6"/>
<dbReference type="InterPro" id="IPR036388">
    <property type="entry name" value="WH-like_DNA-bd_sf"/>
</dbReference>
<organism evidence="5 6">
    <name type="scientific">Ruminiclostridium sufflavum DSM 19573</name>
    <dbReference type="NCBI Taxonomy" id="1121337"/>
    <lineage>
        <taxon>Bacteria</taxon>
        <taxon>Bacillati</taxon>
        <taxon>Bacillota</taxon>
        <taxon>Clostridia</taxon>
        <taxon>Eubacteriales</taxon>
        <taxon>Oscillospiraceae</taxon>
        <taxon>Ruminiclostridium</taxon>
    </lineage>
</organism>
<dbReference type="GO" id="GO:0003677">
    <property type="term" value="F:DNA binding"/>
    <property type="evidence" value="ECO:0007669"/>
    <property type="project" value="UniProtKB-KW"/>
</dbReference>
<evidence type="ECO:0000256" key="3">
    <source>
        <dbReference type="ARBA" id="ARBA00023163"/>
    </source>
</evidence>
<dbReference type="Pfam" id="PF00196">
    <property type="entry name" value="GerE"/>
    <property type="match status" value="1"/>
</dbReference>
<dbReference type="GO" id="GO:0006355">
    <property type="term" value="P:regulation of DNA-templated transcription"/>
    <property type="evidence" value="ECO:0007669"/>
    <property type="project" value="InterPro"/>
</dbReference>
<proteinExistence type="predicted"/>
<evidence type="ECO:0000313" key="5">
    <source>
        <dbReference type="EMBL" id="PYG88254.1"/>
    </source>
</evidence>
<dbReference type="SUPFAM" id="SSF46894">
    <property type="entry name" value="C-terminal effector domain of the bipartite response regulators"/>
    <property type="match status" value="1"/>
</dbReference>
<accession>A0A318Y7X6</accession>
<dbReference type="InterPro" id="IPR059106">
    <property type="entry name" value="WHD_MalT"/>
</dbReference>
<evidence type="ECO:0000259" key="4">
    <source>
        <dbReference type="PROSITE" id="PS50043"/>
    </source>
</evidence>
<dbReference type="RefSeq" id="WP_110461632.1">
    <property type="nucleotide sequence ID" value="NZ_QKMR01000007.1"/>
</dbReference>
<dbReference type="PANTHER" id="PTHR44688">
    <property type="entry name" value="DNA-BINDING TRANSCRIPTIONAL ACTIVATOR DEVR_DOSR"/>
    <property type="match status" value="1"/>
</dbReference>
<reference evidence="5 6" key="1">
    <citation type="submission" date="2018-06" db="EMBL/GenBank/DDBJ databases">
        <title>Genomic Encyclopedia of Type Strains, Phase I: the one thousand microbial genomes (KMG-I) project.</title>
        <authorList>
            <person name="Kyrpides N."/>
        </authorList>
    </citation>
    <scope>NUCLEOTIDE SEQUENCE [LARGE SCALE GENOMIC DNA]</scope>
    <source>
        <strain evidence="5 6">DSM 19573</strain>
    </source>
</reference>
<dbReference type="Proteomes" id="UP000248132">
    <property type="component" value="Unassembled WGS sequence"/>
</dbReference>
<evidence type="ECO:0000256" key="2">
    <source>
        <dbReference type="ARBA" id="ARBA00023125"/>
    </source>
</evidence>
<dbReference type="PROSITE" id="PS50043">
    <property type="entry name" value="HTH_LUXR_2"/>
    <property type="match status" value="1"/>
</dbReference>
<dbReference type="InterPro" id="IPR011990">
    <property type="entry name" value="TPR-like_helical_dom_sf"/>
</dbReference>
<keyword evidence="3" id="KW-0804">Transcription</keyword>
<keyword evidence="6" id="KW-1185">Reference proteome</keyword>
<keyword evidence="2" id="KW-0238">DNA-binding</keyword>
<protein>
    <submittedName>
        <fullName evidence="5">LuxR family maltose regulon positive regulatory protein</fullName>
    </submittedName>
</protein>
<dbReference type="PANTHER" id="PTHR44688:SF16">
    <property type="entry name" value="DNA-BINDING TRANSCRIPTIONAL ACTIVATOR DEVR_DOSR"/>
    <property type="match status" value="1"/>
</dbReference>
<dbReference type="InterPro" id="IPR016032">
    <property type="entry name" value="Sig_transdc_resp-reg_C-effctor"/>
</dbReference>
<dbReference type="Gene3D" id="1.25.40.10">
    <property type="entry name" value="Tetratricopeptide repeat domain"/>
    <property type="match status" value="1"/>
</dbReference>
<comment type="caution">
    <text evidence="5">The sequence shown here is derived from an EMBL/GenBank/DDBJ whole genome shotgun (WGS) entry which is preliminary data.</text>
</comment>
<dbReference type="InterPro" id="IPR027417">
    <property type="entry name" value="P-loop_NTPase"/>
</dbReference>